<dbReference type="EMBL" id="SJST01000003">
    <property type="protein sequence ID" value="TCD14061.1"/>
    <property type="molecule type" value="Genomic_DNA"/>
</dbReference>
<organism evidence="1 2">
    <name type="scientific">Oricola cellulosilytica</name>
    <dbReference type="NCBI Taxonomy" id="1429082"/>
    <lineage>
        <taxon>Bacteria</taxon>
        <taxon>Pseudomonadati</taxon>
        <taxon>Pseudomonadota</taxon>
        <taxon>Alphaproteobacteria</taxon>
        <taxon>Hyphomicrobiales</taxon>
        <taxon>Ahrensiaceae</taxon>
        <taxon>Oricola</taxon>
    </lineage>
</organism>
<dbReference type="AlphaFoldDB" id="A0A4R0P9W9"/>
<dbReference type="RefSeq" id="WP_131567718.1">
    <property type="nucleotide sequence ID" value="NZ_JAINFK010000002.1"/>
</dbReference>
<accession>A0A4R0P9W9</accession>
<dbReference type="Proteomes" id="UP000291301">
    <property type="component" value="Unassembled WGS sequence"/>
</dbReference>
<protein>
    <submittedName>
        <fullName evidence="1">Uncharacterized protein</fullName>
    </submittedName>
</protein>
<reference evidence="1 2" key="1">
    <citation type="journal article" date="2015" name="Antonie Van Leeuwenhoek">
        <title>Oricola cellulosilytica gen. nov., sp. nov., a cellulose-degrading bacterium of the family Phyllobacteriaceae isolated from surface seashore water, and emended descriptions of Mesorhizobium loti and Phyllobacterium myrsinacearum.</title>
        <authorList>
            <person name="Hameed A."/>
            <person name="Shahina M."/>
            <person name="Lai W.A."/>
            <person name="Lin S.Y."/>
            <person name="Young L.S."/>
            <person name="Liu Y.C."/>
            <person name="Hsu Y.H."/>
            <person name="Young C.C."/>
        </authorList>
    </citation>
    <scope>NUCLEOTIDE SEQUENCE [LARGE SCALE GENOMIC DNA]</scope>
    <source>
        <strain evidence="1 2">KCTC 52183</strain>
    </source>
</reference>
<gene>
    <name evidence="1" type="ORF">E0D97_08170</name>
</gene>
<sequence length="131" mass="14791">MTHSDSPAPIEMTMSDREAAGRLIIDLALGNVPKPENNEDALQLLAAHGIELENFTTSGKQIRFVSRDEALYIVLPPAELMRSRIEEYSESEGPYPLPDEYRSQIMGDEDALDALEMFYFRVGDYTFGQCR</sequence>
<dbReference type="OrthoDB" id="8075301at2"/>
<keyword evidence="2" id="KW-1185">Reference proteome</keyword>
<name>A0A4R0P9W9_9HYPH</name>
<comment type="caution">
    <text evidence="1">The sequence shown here is derived from an EMBL/GenBank/DDBJ whole genome shotgun (WGS) entry which is preliminary data.</text>
</comment>
<evidence type="ECO:0000313" key="2">
    <source>
        <dbReference type="Proteomes" id="UP000291301"/>
    </source>
</evidence>
<proteinExistence type="predicted"/>
<evidence type="ECO:0000313" key="1">
    <source>
        <dbReference type="EMBL" id="TCD14061.1"/>
    </source>
</evidence>